<dbReference type="EMBL" id="NPDV01000024">
    <property type="protein sequence ID" value="PJZ51472.1"/>
    <property type="molecule type" value="Genomic_DNA"/>
</dbReference>
<dbReference type="Proteomes" id="UP000232149">
    <property type="component" value="Unassembled WGS sequence"/>
</dbReference>
<name>A0A2M9YIV4_9LEPT</name>
<keyword evidence="1" id="KW-0812">Transmembrane</keyword>
<evidence type="ECO:0000313" key="4">
    <source>
        <dbReference type="Proteomes" id="UP000232149"/>
    </source>
</evidence>
<reference evidence="4 5" key="1">
    <citation type="submission" date="2017-07" db="EMBL/GenBank/DDBJ databases">
        <title>Leptospira spp. isolated from tropical soils.</title>
        <authorList>
            <person name="Thibeaux R."/>
            <person name="Iraola G."/>
            <person name="Ferres I."/>
            <person name="Bierque E."/>
            <person name="Girault D."/>
            <person name="Soupe-Gilbert M.-E."/>
            <person name="Picardeau M."/>
            <person name="Goarant C."/>
        </authorList>
    </citation>
    <scope>NUCLEOTIDE SEQUENCE [LARGE SCALE GENOMIC DNA]</scope>
    <source>
        <strain evidence="2 5">FH2-B-C1</strain>
        <strain evidence="3 4">FH2-B-D1</strain>
    </source>
</reference>
<accession>A0A2M9YIV4</accession>
<evidence type="ECO:0000313" key="5">
    <source>
        <dbReference type="Proteomes" id="UP000232188"/>
    </source>
</evidence>
<sequence length="124" mass="14289">MIDLTFKEKLTLHQSHPAKLIVDIFGSILSTYFFWEHQWLTGLTITFSASITITLYLMLYADWEKLSSSPLGSYILKFMNRGLEGIRFGGQILIWISAWHNNFIGIFAGIIIILCAWLCGLWKK</sequence>
<keyword evidence="4" id="KW-1185">Reference proteome</keyword>
<evidence type="ECO:0000313" key="2">
    <source>
        <dbReference type="EMBL" id="PJZ51472.1"/>
    </source>
</evidence>
<evidence type="ECO:0000256" key="1">
    <source>
        <dbReference type="SAM" id="Phobius"/>
    </source>
</evidence>
<proteinExistence type="predicted"/>
<evidence type="ECO:0000313" key="3">
    <source>
        <dbReference type="EMBL" id="PJZ61713.1"/>
    </source>
</evidence>
<feature type="transmembrane region" description="Helical" evidence="1">
    <location>
        <begin position="41"/>
        <end position="61"/>
    </location>
</feature>
<keyword evidence="1" id="KW-1133">Transmembrane helix</keyword>
<protein>
    <submittedName>
        <fullName evidence="2">Uncharacterized protein</fullName>
    </submittedName>
</protein>
<dbReference type="Proteomes" id="UP000232188">
    <property type="component" value="Unassembled WGS sequence"/>
</dbReference>
<organism evidence="2 5">
    <name type="scientific">Leptospira adleri</name>
    <dbReference type="NCBI Taxonomy" id="2023186"/>
    <lineage>
        <taxon>Bacteria</taxon>
        <taxon>Pseudomonadati</taxon>
        <taxon>Spirochaetota</taxon>
        <taxon>Spirochaetia</taxon>
        <taxon>Leptospirales</taxon>
        <taxon>Leptospiraceae</taxon>
        <taxon>Leptospira</taxon>
    </lineage>
</organism>
<keyword evidence="1" id="KW-0472">Membrane</keyword>
<dbReference type="RefSeq" id="WP_207767211.1">
    <property type="nucleotide sequence ID" value="NZ_NPDU01000027.1"/>
</dbReference>
<feature type="transmembrane region" description="Helical" evidence="1">
    <location>
        <begin position="104"/>
        <end position="122"/>
    </location>
</feature>
<dbReference type="EMBL" id="NPDU01000027">
    <property type="protein sequence ID" value="PJZ61713.1"/>
    <property type="molecule type" value="Genomic_DNA"/>
</dbReference>
<gene>
    <name evidence="3" type="ORF">CH376_12055</name>
    <name evidence="2" type="ORF">CH380_20175</name>
</gene>
<comment type="caution">
    <text evidence="2">The sequence shown here is derived from an EMBL/GenBank/DDBJ whole genome shotgun (WGS) entry which is preliminary data.</text>
</comment>
<dbReference type="AlphaFoldDB" id="A0A2M9YIV4"/>